<reference evidence="1" key="1">
    <citation type="submission" date="2021-06" db="EMBL/GenBank/DDBJ databases">
        <authorList>
            <person name="Hodson N. C."/>
            <person name="Mongue J. A."/>
            <person name="Jaron S. K."/>
        </authorList>
    </citation>
    <scope>NUCLEOTIDE SEQUENCE</scope>
</reference>
<organism evidence="1 2">
    <name type="scientific">Allacma fusca</name>
    <dbReference type="NCBI Taxonomy" id="39272"/>
    <lineage>
        <taxon>Eukaryota</taxon>
        <taxon>Metazoa</taxon>
        <taxon>Ecdysozoa</taxon>
        <taxon>Arthropoda</taxon>
        <taxon>Hexapoda</taxon>
        <taxon>Collembola</taxon>
        <taxon>Symphypleona</taxon>
        <taxon>Sminthuridae</taxon>
        <taxon>Allacma</taxon>
    </lineage>
</organism>
<name>A0A8J2NN25_9HEXA</name>
<dbReference type="AlphaFoldDB" id="A0A8J2NN25"/>
<gene>
    <name evidence="1" type="ORF">AFUS01_LOCUS8556</name>
</gene>
<protein>
    <submittedName>
        <fullName evidence="1">Uncharacterized protein</fullName>
    </submittedName>
</protein>
<evidence type="ECO:0000313" key="2">
    <source>
        <dbReference type="Proteomes" id="UP000708208"/>
    </source>
</evidence>
<proteinExistence type="predicted"/>
<feature type="non-terminal residue" evidence="1">
    <location>
        <position position="21"/>
    </location>
</feature>
<comment type="caution">
    <text evidence="1">The sequence shown here is derived from an EMBL/GenBank/DDBJ whole genome shotgun (WGS) entry which is preliminary data.</text>
</comment>
<keyword evidence="2" id="KW-1185">Reference proteome</keyword>
<evidence type="ECO:0000313" key="1">
    <source>
        <dbReference type="EMBL" id="CAG7719221.1"/>
    </source>
</evidence>
<dbReference type="EMBL" id="CAJVCH010059652">
    <property type="protein sequence ID" value="CAG7719221.1"/>
    <property type="molecule type" value="Genomic_DNA"/>
</dbReference>
<accession>A0A8J2NN25</accession>
<dbReference type="Proteomes" id="UP000708208">
    <property type="component" value="Unassembled WGS sequence"/>
</dbReference>
<sequence length="21" mass="2531">MQMMLKNFEMLTSEQLCAIIR</sequence>